<accession>A0A480HZC3</accession>
<proteinExistence type="predicted"/>
<organism evidence="2">
    <name type="scientific">Sus scrofa</name>
    <name type="common">Pig</name>
    <dbReference type="NCBI Taxonomy" id="9823"/>
    <lineage>
        <taxon>Eukaryota</taxon>
        <taxon>Metazoa</taxon>
        <taxon>Chordata</taxon>
        <taxon>Craniata</taxon>
        <taxon>Vertebrata</taxon>
        <taxon>Euteleostomi</taxon>
        <taxon>Mammalia</taxon>
        <taxon>Eutheria</taxon>
        <taxon>Laurasiatheria</taxon>
        <taxon>Artiodactyla</taxon>
        <taxon>Suina</taxon>
        <taxon>Suidae</taxon>
        <taxon>Sus</taxon>
    </lineage>
</organism>
<sequence length="450" mass="47566">MEPTISWFLVGFVFTVPWRELLFCLVFFNYYNLVDAVDRERLPVRTEPGPLTSGLFKDLQCLGVHLPSASRLWAQGLPLHQVQVGSELYEQANEGRLAAVPQDRIHDAAGGAPVEALRVDGAVAVEVGVCAGLEQQLEALEVVVGCADVQGADHQGREPPGERGLQVRSQVVVDVHVGPVPDEGLQDVRPAHSRRVVDRGAAVVPAPVGVGAGFQQDLGALQVPVHHGHVQGGLALHVHQVHLGPLPDEEVHAVAVARGGGDAQRRAGQPAAAPDRLLIDAAPVALLLQQGPEGLEVPHVGRVMEPRVLAVLQRVVTELLPQPLLQIRTCTAGPGPARPPPSAMGSGLRPVRGPPLPLTGPRAPRDRKQRGRDHFRRPRQVGRVGGTASGGRARASFRGFCSFLPGPGASACRLASPRRDERAPAPGRALGGAGCRGRAPSDSPTAAFLH</sequence>
<feature type="compositionally biased region" description="Basic residues" evidence="1">
    <location>
        <begin position="365"/>
        <end position="380"/>
    </location>
</feature>
<dbReference type="EMBL" id="DQIR01074505">
    <property type="protein sequence ID" value="HDA29981.1"/>
    <property type="molecule type" value="Transcribed_RNA"/>
</dbReference>
<protein>
    <submittedName>
        <fullName evidence="2">Ankyrin repeat and SOCS box protein 1 isoform X1</fullName>
    </submittedName>
</protein>
<evidence type="ECO:0000313" key="2">
    <source>
        <dbReference type="EMBL" id="HDA29981.1"/>
    </source>
</evidence>
<dbReference type="EMBL" id="DQIR01045937">
    <property type="protein sequence ID" value="HDA01413.1"/>
    <property type="molecule type" value="Transcribed_RNA"/>
</dbReference>
<feature type="region of interest" description="Disordered" evidence="1">
    <location>
        <begin position="332"/>
        <end position="391"/>
    </location>
</feature>
<reference evidence="2" key="1">
    <citation type="journal article" date="2019" name="PeerJ">
        <title>Genes of the pig, Sus scrofa, reconstructed with EvidentialGene.</title>
        <authorList>
            <person name="Gilbert D.G."/>
        </authorList>
    </citation>
    <scope>NUCLEOTIDE SEQUENCE</scope>
</reference>
<name>A0A480HZC3_PIG</name>
<evidence type="ECO:0000256" key="1">
    <source>
        <dbReference type="SAM" id="MobiDB-lite"/>
    </source>
</evidence>
<dbReference type="AlphaFoldDB" id="A0A480HZC3"/>
<feature type="region of interest" description="Disordered" evidence="1">
    <location>
        <begin position="413"/>
        <end position="450"/>
    </location>
</feature>